<name>A0A9Q8LI02_PASFU</name>
<dbReference type="InterPro" id="IPR050879">
    <property type="entry name" value="Acyltransferase_3"/>
</dbReference>
<reference evidence="4" key="2">
    <citation type="journal article" date="2022" name="Microb. Genom.">
        <title>A chromosome-scale genome assembly of the tomato pathogen Cladosporium fulvum reveals a compartmentalized genome architecture and the presence of a dispensable chromosome.</title>
        <authorList>
            <person name="Zaccaron A.Z."/>
            <person name="Chen L.H."/>
            <person name="Samaras A."/>
            <person name="Stergiopoulos I."/>
        </authorList>
    </citation>
    <scope>NUCLEOTIDE SEQUENCE</scope>
    <source>
        <strain evidence="4">Race5_Kim</strain>
    </source>
</reference>
<feature type="domain" description="Acyltransferase 3" evidence="3">
    <location>
        <begin position="140"/>
        <end position="538"/>
    </location>
</feature>
<dbReference type="AlphaFoldDB" id="A0A9Q8LI02"/>
<feature type="transmembrane region" description="Helical" evidence="2">
    <location>
        <begin position="239"/>
        <end position="260"/>
    </location>
</feature>
<proteinExistence type="predicted"/>
<keyword evidence="5" id="KW-1185">Reference proteome</keyword>
<feature type="region of interest" description="Disordered" evidence="1">
    <location>
        <begin position="1"/>
        <end position="78"/>
    </location>
</feature>
<feature type="compositionally biased region" description="Polar residues" evidence="1">
    <location>
        <begin position="53"/>
        <end position="78"/>
    </location>
</feature>
<evidence type="ECO:0000313" key="5">
    <source>
        <dbReference type="Proteomes" id="UP000756132"/>
    </source>
</evidence>
<feature type="transmembrane region" description="Helical" evidence="2">
    <location>
        <begin position="433"/>
        <end position="452"/>
    </location>
</feature>
<gene>
    <name evidence="4" type="ORF">CLAFUR5_05418</name>
</gene>
<feature type="transmembrane region" description="Helical" evidence="2">
    <location>
        <begin position="386"/>
        <end position="403"/>
    </location>
</feature>
<dbReference type="InterPro" id="IPR002656">
    <property type="entry name" value="Acyl_transf_3_dom"/>
</dbReference>
<dbReference type="PANTHER" id="PTHR23028">
    <property type="entry name" value="ACETYLTRANSFERASE"/>
    <property type="match status" value="1"/>
</dbReference>
<evidence type="ECO:0000256" key="1">
    <source>
        <dbReference type="SAM" id="MobiDB-lite"/>
    </source>
</evidence>
<dbReference type="EMBL" id="CP090167">
    <property type="protein sequence ID" value="UJO17748.1"/>
    <property type="molecule type" value="Genomic_DNA"/>
</dbReference>
<dbReference type="GeneID" id="71985296"/>
<evidence type="ECO:0000259" key="3">
    <source>
        <dbReference type="Pfam" id="PF01757"/>
    </source>
</evidence>
<dbReference type="Pfam" id="PF01757">
    <property type="entry name" value="Acyl_transf_3"/>
    <property type="match status" value="1"/>
</dbReference>
<keyword evidence="2" id="KW-1133">Transmembrane helix</keyword>
<keyword evidence="2" id="KW-0812">Transmembrane</keyword>
<dbReference type="KEGG" id="ffu:CLAFUR5_05418"/>
<dbReference type="OMA" id="WINRFPF"/>
<dbReference type="OrthoDB" id="5819582at2759"/>
<dbReference type="GO" id="GO:0016747">
    <property type="term" value="F:acyltransferase activity, transferring groups other than amino-acyl groups"/>
    <property type="evidence" value="ECO:0007669"/>
    <property type="project" value="InterPro"/>
</dbReference>
<protein>
    <submittedName>
        <fullName evidence="4">O-acetyltransferase PaAT-1</fullName>
    </submittedName>
</protein>
<evidence type="ECO:0000313" key="4">
    <source>
        <dbReference type="EMBL" id="UJO17748.1"/>
    </source>
</evidence>
<evidence type="ECO:0000256" key="2">
    <source>
        <dbReference type="SAM" id="Phobius"/>
    </source>
</evidence>
<sequence length="569" mass="64700">MASSSSATTTMTTDGRPTLRMEEVPLEESASVDSTGGHPASLSTHRAGYSKPRSPTEQSQKTDFSPRSAYVPQSPSSAQPYSTAYSGMFSTVGKPGNNDLADKSLAQDIYGAANTTLSTASQWFKRTSEPQKHLKLKRTAYLDGLRGFGALLVYILHNTGWSHGTWALTIMEAGWGWHGHYYFATAPFIRTFFSGGHLAVAVFFVISGYVLAAKPLSLIQSKETVNLADNLGSALFRRWLRLFIPVLVLTFLWMSSWHLLGFRPSVPQIPERTYLDEVWKWYCDFKNYSFIFNDSYFNAYSFHAWSIPLEFRGSIVIYTTLIAVARCNTANRLRIECALLFYFMYIVDGWYCALFIVGMLLCDLDLLAIRRELPPALKRIYTQPQWVCYILLTVALYIGNVPANSNDIMELRGTPGWYYLSFLKPQAVFNHAWFFRFWAATLLMIIIPRLGWLQSFFETPFCQYLGRISFALYLVHGPVMWSIGDRIYAAVGLARDGHDALVPAWINRFPFPNWGVTGLEVNFLASQLILFPLTLWLAEVFTRLVDEPSVKFTQWLFKTHTTPERDFLV</sequence>
<dbReference type="PANTHER" id="PTHR23028:SF125">
    <property type="entry name" value="ACYLTRANSFERASE"/>
    <property type="match status" value="1"/>
</dbReference>
<keyword evidence="2" id="KW-0472">Membrane</keyword>
<feature type="transmembrane region" description="Helical" evidence="2">
    <location>
        <begin position="342"/>
        <end position="366"/>
    </location>
</feature>
<accession>A0A9Q8LI02</accession>
<feature type="transmembrane region" description="Helical" evidence="2">
    <location>
        <begin position="192"/>
        <end position="212"/>
    </location>
</feature>
<dbReference type="Proteomes" id="UP000756132">
    <property type="component" value="Chromosome 5"/>
</dbReference>
<feature type="compositionally biased region" description="Low complexity" evidence="1">
    <location>
        <begin position="1"/>
        <end position="13"/>
    </location>
</feature>
<reference evidence="4" key="1">
    <citation type="submission" date="2021-12" db="EMBL/GenBank/DDBJ databases">
        <authorList>
            <person name="Zaccaron A."/>
            <person name="Stergiopoulos I."/>
        </authorList>
    </citation>
    <scope>NUCLEOTIDE SEQUENCE</scope>
    <source>
        <strain evidence="4">Race5_Kim</strain>
    </source>
</reference>
<organism evidence="4 5">
    <name type="scientific">Passalora fulva</name>
    <name type="common">Tomato leaf mold</name>
    <name type="synonym">Cladosporium fulvum</name>
    <dbReference type="NCBI Taxonomy" id="5499"/>
    <lineage>
        <taxon>Eukaryota</taxon>
        <taxon>Fungi</taxon>
        <taxon>Dikarya</taxon>
        <taxon>Ascomycota</taxon>
        <taxon>Pezizomycotina</taxon>
        <taxon>Dothideomycetes</taxon>
        <taxon>Dothideomycetidae</taxon>
        <taxon>Mycosphaerellales</taxon>
        <taxon>Mycosphaerellaceae</taxon>
        <taxon>Fulvia</taxon>
    </lineage>
</organism>
<dbReference type="RefSeq" id="XP_047762114.1">
    <property type="nucleotide sequence ID" value="XM_047904566.1"/>
</dbReference>